<dbReference type="Proteomes" id="UP000632849">
    <property type="component" value="Unassembled WGS sequence"/>
</dbReference>
<gene>
    <name evidence="1" type="ORF">GCM10017667_69900</name>
</gene>
<dbReference type="AlphaFoldDB" id="A0A919ES86"/>
<proteinExistence type="predicted"/>
<name>A0A919ES86_STRFL</name>
<reference evidence="1" key="2">
    <citation type="submission" date="2020-09" db="EMBL/GenBank/DDBJ databases">
        <authorList>
            <person name="Sun Q."/>
            <person name="Ohkuma M."/>
        </authorList>
    </citation>
    <scope>NUCLEOTIDE SEQUENCE</scope>
    <source>
        <strain evidence="1">JCM 4122</strain>
    </source>
</reference>
<comment type="caution">
    <text evidence="1">The sequence shown here is derived from an EMBL/GenBank/DDBJ whole genome shotgun (WGS) entry which is preliminary data.</text>
</comment>
<protein>
    <submittedName>
        <fullName evidence="1">Uncharacterized protein</fullName>
    </submittedName>
</protein>
<keyword evidence="2" id="KW-1185">Reference proteome</keyword>
<organism evidence="1 2">
    <name type="scientific">Streptomyces filamentosus</name>
    <name type="common">Streptomyces roseosporus</name>
    <dbReference type="NCBI Taxonomy" id="67294"/>
    <lineage>
        <taxon>Bacteria</taxon>
        <taxon>Bacillati</taxon>
        <taxon>Actinomycetota</taxon>
        <taxon>Actinomycetes</taxon>
        <taxon>Kitasatosporales</taxon>
        <taxon>Streptomycetaceae</taxon>
        <taxon>Streptomyces</taxon>
    </lineage>
</organism>
<accession>A0A919ES86</accession>
<reference evidence="1" key="1">
    <citation type="journal article" date="2014" name="Int. J. Syst. Evol. Microbiol.">
        <title>Complete genome sequence of Corynebacterium casei LMG S-19264T (=DSM 44701T), isolated from a smear-ripened cheese.</title>
        <authorList>
            <consortium name="US DOE Joint Genome Institute (JGI-PGF)"/>
            <person name="Walter F."/>
            <person name="Albersmeier A."/>
            <person name="Kalinowski J."/>
            <person name="Ruckert C."/>
        </authorList>
    </citation>
    <scope>NUCLEOTIDE SEQUENCE</scope>
    <source>
        <strain evidence="1">JCM 4122</strain>
    </source>
</reference>
<dbReference type="EMBL" id="BNBE01000004">
    <property type="protein sequence ID" value="GHG24272.1"/>
    <property type="molecule type" value="Genomic_DNA"/>
</dbReference>
<sequence>MDDGSDPVGAAADGAARALVRLADSVLEAGLGECLDDDAGAVGECLGACFWTSVALCTTRGGGLPKFKTDSCCLVTARAQAERAAV</sequence>
<evidence type="ECO:0000313" key="2">
    <source>
        <dbReference type="Proteomes" id="UP000632849"/>
    </source>
</evidence>
<evidence type="ECO:0000313" key="1">
    <source>
        <dbReference type="EMBL" id="GHG24272.1"/>
    </source>
</evidence>